<dbReference type="AlphaFoldDB" id="A0A3Q0IUM8"/>
<evidence type="ECO:0000259" key="2">
    <source>
        <dbReference type="PROSITE" id="PS00028"/>
    </source>
</evidence>
<dbReference type="InterPro" id="IPR013087">
    <property type="entry name" value="Znf_C2H2_type"/>
</dbReference>
<sequence>MNQQLCLLVASALQLASAQVQYFENNTLIVPIWHLFKTRKPEWANWSAPATEENLNWIEWHTRASIMDVDWLGRSSTKGQTQPTTTVYPLFSFNTDRLFNLSWEADALKKRLDYEYELEYNQSITTEPTIDPSYIPPSPRIFNVGKGVYINDSSFEAIFWNKTYYDRFNRSINWAKKKAHWKNTPTKTTTEWPYINITKIGDWERMSVDLDDLSYWDSDRQKEEYEHHDYMQRIQALNQTPTTEQVTPLIKLLANTRIASRWKLHSILPYLNQKTVGKSPETHELRDAIYSEEFPVSPVIRLEHDTGPTEYYAMEHDYDYRDLSRFVGPRALQEDATKLWDSRYYNQNFPPDMLTKRLEFPTPPDPVMEWNNMNTWKKREYILRGWNTIRPDFEETRAVPHVFTPHPNPTTYDYYDYQEYTPLQEYFDNLERPTTRISSREVSLIIWSERQFVETTAKPSSTLAPGETPQRKLKKKKVWTTAKPKAGHRRRMNRTISQQEIKRMMRERYKKINEQKLERQREKEHDQNIEKRFKDIGTGTDDGKDGYIPAETTPYVEDIIYDINNLPTTLVPLKEFQCHVCLKELSSKGGYQRHINTHKRMGQWVDKF</sequence>
<dbReference type="GeneID" id="113467761"/>
<evidence type="ECO:0000313" key="4">
    <source>
        <dbReference type="RefSeq" id="XP_026679949.1"/>
    </source>
</evidence>
<reference evidence="4" key="1">
    <citation type="submission" date="2025-08" db="UniProtKB">
        <authorList>
            <consortium name="RefSeq"/>
        </authorList>
    </citation>
    <scope>IDENTIFICATION</scope>
</reference>
<gene>
    <name evidence="4" type="primary">LOC113467761</name>
</gene>
<keyword evidence="1" id="KW-0732">Signal</keyword>
<keyword evidence="3" id="KW-1185">Reference proteome</keyword>
<name>A0A3Q0IUM8_DIACI</name>
<dbReference type="KEGG" id="dci:113467761"/>
<feature type="chain" id="PRO_5018066854" evidence="1">
    <location>
        <begin position="19"/>
        <end position="608"/>
    </location>
</feature>
<accession>A0A3Q0IUM8</accession>
<evidence type="ECO:0000313" key="3">
    <source>
        <dbReference type="Proteomes" id="UP000079169"/>
    </source>
</evidence>
<dbReference type="Proteomes" id="UP000079169">
    <property type="component" value="Unplaced"/>
</dbReference>
<protein>
    <submittedName>
        <fullName evidence="4">Uncharacterized protein LOC113467761</fullName>
    </submittedName>
</protein>
<organism evidence="3 4">
    <name type="scientific">Diaphorina citri</name>
    <name type="common">Asian citrus psyllid</name>
    <dbReference type="NCBI Taxonomy" id="121845"/>
    <lineage>
        <taxon>Eukaryota</taxon>
        <taxon>Metazoa</taxon>
        <taxon>Ecdysozoa</taxon>
        <taxon>Arthropoda</taxon>
        <taxon>Hexapoda</taxon>
        <taxon>Insecta</taxon>
        <taxon>Pterygota</taxon>
        <taxon>Neoptera</taxon>
        <taxon>Paraneoptera</taxon>
        <taxon>Hemiptera</taxon>
        <taxon>Sternorrhyncha</taxon>
        <taxon>Psylloidea</taxon>
        <taxon>Psyllidae</taxon>
        <taxon>Diaphorininae</taxon>
        <taxon>Diaphorina</taxon>
    </lineage>
</organism>
<evidence type="ECO:0000256" key="1">
    <source>
        <dbReference type="SAM" id="SignalP"/>
    </source>
</evidence>
<proteinExistence type="predicted"/>
<feature type="signal peptide" evidence="1">
    <location>
        <begin position="1"/>
        <end position="18"/>
    </location>
</feature>
<dbReference type="PaxDb" id="121845-A0A3Q0IUM8"/>
<feature type="domain" description="C2H2-type" evidence="2">
    <location>
        <begin position="578"/>
        <end position="598"/>
    </location>
</feature>
<dbReference type="PROSITE" id="PS00028">
    <property type="entry name" value="ZINC_FINGER_C2H2_1"/>
    <property type="match status" value="1"/>
</dbReference>
<dbReference type="RefSeq" id="XP_026679949.1">
    <property type="nucleotide sequence ID" value="XM_026824148.1"/>
</dbReference>